<reference evidence="1 2" key="2">
    <citation type="submission" date="2020-07" db="EMBL/GenBank/DDBJ databases">
        <title>Genome assembly of wild tea tree DASZ reveals pedigree and selection history of tea varieties.</title>
        <authorList>
            <person name="Zhang W."/>
        </authorList>
    </citation>
    <scope>NUCLEOTIDE SEQUENCE [LARGE SCALE GENOMIC DNA]</scope>
    <source>
        <strain evidence="2">cv. G240</strain>
        <tissue evidence="1">Leaf</tissue>
    </source>
</reference>
<comment type="caution">
    <text evidence="1">The sequence shown here is derived from an EMBL/GenBank/DDBJ whole genome shotgun (WGS) entry which is preliminary data.</text>
</comment>
<evidence type="ECO:0000313" key="2">
    <source>
        <dbReference type="Proteomes" id="UP000593564"/>
    </source>
</evidence>
<accession>A0A7J7G2U2</accession>
<name>A0A7J7G2U2_CAMSI</name>
<evidence type="ECO:0000313" key="1">
    <source>
        <dbReference type="EMBL" id="KAF5934411.1"/>
    </source>
</evidence>
<reference evidence="2" key="1">
    <citation type="journal article" date="2020" name="Nat. Commun.">
        <title>Genome assembly of wild tea tree DASZ reveals pedigree and selection history of tea varieties.</title>
        <authorList>
            <person name="Zhang W."/>
            <person name="Zhang Y."/>
            <person name="Qiu H."/>
            <person name="Guo Y."/>
            <person name="Wan H."/>
            <person name="Zhang X."/>
            <person name="Scossa F."/>
            <person name="Alseekh S."/>
            <person name="Zhang Q."/>
            <person name="Wang P."/>
            <person name="Xu L."/>
            <person name="Schmidt M.H."/>
            <person name="Jia X."/>
            <person name="Li D."/>
            <person name="Zhu A."/>
            <person name="Guo F."/>
            <person name="Chen W."/>
            <person name="Ni D."/>
            <person name="Usadel B."/>
            <person name="Fernie A.R."/>
            <person name="Wen W."/>
        </authorList>
    </citation>
    <scope>NUCLEOTIDE SEQUENCE [LARGE SCALE GENOMIC DNA]</scope>
    <source>
        <strain evidence="2">cv. G240</strain>
    </source>
</reference>
<dbReference type="Proteomes" id="UP000593564">
    <property type="component" value="Unassembled WGS sequence"/>
</dbReference>
<proteinExistence type="predicted"/>
<keyword evidence="2" id="KW-1185">Reference proteome</keyword>
<protein>
    <submittedName>
        <fullName evidence="1">Uncharacterized protein</fullName>
    </submittedName>
</protein>
<sequence length="167" mass="18991">MDKLQVVDSCPAYSAHGYFFRHRLVNAPDEGWWFTWMCHLSADRIAWRCPWVSLPAMSYNMPWQTGIQLIGLTHCVFYFPFRIRRQFGHDQTCPPEGIEYPAAFPARGAQLAWQATAWRMRGLLAPAPTFSCTLSDECLDWLNEEAQVGPTLASEASTSSGRGRRST</sequence>
<gene>
    <name evidence="1" type="ORF">HYC85_030582</name>
</gene>
<dbReference type="EMBL" id="JACBKZ010000014">
    <property type="protein sequence ID" value="KAF5934411.1"/>
    <property type="molecule type" value="Genomic_DNA"/>
</dbReference>
<dbReference type="AlphaFoldDB" id="A0A7J7G2U2"/>
<organism evidence="1 2">
    <name type="scientific">Camellia sinensis</name>
    <name type="common">Tea plant</name>
    <name type="synonym">Thea sinensis</name>
    <dbReference type="NCBI Taxonomy" id="4442"/>
    <lineage>
        <taxon>Eukaryota</taxon>
        <taxon>Viridiplantae</taxon>
        <taxon>Streptophyta</taxon>
        <taxon>Embryophyta</taxon>
        <taxon>Tracheophyta</taxon>
        <taxon>Spermatophyta</taxon>
        <taxon>Magnoliopsida</taxon>
        <taxon>eudicotyledons</taxon>
        <taxon>Gunneridae</taxon>
        <taxon>Pentapetalae</taxon>
        <taxon>asterids</taxon>
        <taxon>Ericales</taxon>
        <taxon>Theaceae</taxon>
        <taxon>Camellia</taxon>
    </lineage>
</organism>